<evidence type="ECO:0000256" key="1">
    <source>
        <dbReference type="SAM" id="MobiDB-lite"/>
    </source>
</evidence>
<evidence type="ECO:0000313" key="2">
    <source>
        <dbReference type="EMBL" id="TKW60539.1"/>
    </source>
</evidence>
<dbReference type="EMBL" id="VAFM01000002">
    <property type="protein sequence ID" value="TKW60539.1"/>
    <property type="molecule type" value="Genomic_DNA"/>
</dbReference>
<proteinExistence type="predicted"/>
<dbReference type="AlphaFoldDB" id="A0A6N4R9X8"/>
<name>A0A6N4R9X8_BLAVI</name>
<accession>A0A6N4R9X8</accession>
<dbReference type="Proteomes" id="UP000320948">
    <property type="component" value="Unassembled WGS sequence"/>
</dbReference>
<reference evidence="2 3" key="1">
    <citation type="journal article" date="2017" name="Nat. Commun.">
        <title>In situ click chemistry generation of cyclooxygenase-2 inhibitors.</title>
        <authorList>
            <person name="Bhardwaj A."/>
            <person name="Kaur J."/>
            <person name="Wuest M."/>
            <person name="Wuest F."/>
        </authorList>
    </citation>
    <scope>NUCLEOTIDE SEQUENCE [LARGE SCALE GENOMIC DNA]</scope>
    <source>
        <strain evidence="2">S2_018_000_R2_106</strain>
    </source>
</reference>
<protein>
    <submittedName>
        <fullName evidence="2">Uncharacterized protein</fullName>
    </submittedName>
</protein>
<sequence length="600" mass="63231">MPRFGVAEIVQEKLGADGFPENWQASDFKVGEVSSTDAVTATAPRASRLQKGWNTDALGVLKPGKGGLAPDLWRQMSRAEAEVALSRSLSRGGASPALKEAWRVVLLTAAAPPIMPERGTTKSWLAVRSEALDKLGLYEAAWAMWREVSLEDLGPDEASQLAWVKLRMLAGDGEAACGFAKAEAVKETMGNRWAPVMAACQLVGQGNNPAAVQLSLQVVEPQLKAENPALLRILEAVKDGRVVSSLPSGNASVDALGGSVLGQYPALMGTAIMPRVPDLALRRVVKSEGLPVNVRGQAAVALAGQSGLLEDGMLAWSLVSGTQLSGDLPDAVIVARGTKVSESEIKDYVESALRLGMVTEAGKAMSAWTAPKGTAAAVEIRRHVQARLAVQLLQGRVADEVWDEWIVAQALENGVGAKHAQRTLLVAEAIGVPVPQRIWSQMRVRAAPVSVVVDPAWQRLLADAVTKRNIPQVMLLISEAWNGQPAIDVAPVVAGASVEALRRVGFEGLGRRVAAEALLGLPRKPLVALLPEGTLSAVAQAAISTTVLPDATTDASRTVVRGLNSVGLTRRVSDTGFVLPPPRVEGPTAPTKPVAPKVSR</sequence>
<comment type="caution">
    <text evidence="2">The sequence shown here is derived from an EMBL/GenBank/DDBJ whole genome shotgun (WGS) entry which is preliminary data.</text>
</comment>
<gene>
    <name evidence="2" type="ORF">DI628_06455</name>
</gene>
<feature type="region of interest" description="Disordered" evidence="1">
    <location>
        <begin position="577"/>
        <end position="600"/>
    </location>
</feature>
<organism evidence="2 3">
    <name type="scientific">Blastochloris viridis</name>
    <name type="common">Rhodopseudomonas viridis</name>
    <dbReference type="NCBI Taxonomy" id="1079"/>
    <lineage>
        <taxon>Bacteria</taxon>
        <taxon>Pseudomonadati</taxon>
        <taxon>Pseudomonadota</taxon>
        <taxon>Alphaproteobacteria</taxon>
        <taxon>Hyphomicrobiales</taxon>
        <taxon>Blastochloridaceae</taxon>
        <taxon>Blastochloris</taxon>
    </lineage>
</organism>
<evidence type="ECO:0000313" key="3">
    <source>
        <dbReference type="Proteomes" id="UP000320948"/>
    </source>
</evidence>